<name>M5TXH9_9BACT</name>
<dbReference type="PATRIC" id="fig|1263870.3.peg.5137"/>
<protein>
    <submittedName>
        <fullName evidence="1">Uncharacterized protein</fullName>
    </submittedName>
</protein>
<organism evidence="1 2">
    <name type="scientific">Rhodopirellula sallentina SM41</name>
    <dbReference type="NCBI Taxonomy" id="1263870"/>
    <lineage>
        <taxon>Bacteria</taxon>
        <taxon>Pseudomonadati</taxon>
        <taxon>Planctomycetota</taxon>
        <taxon>Planctomycetia</taxon>
        <taxon>Pirellulales</taxon>
        <taxon>Pirellulaceae</taxon>
        <taxon>Rhodopirellula</taxon>
    </lineage>
</organism>
<comment type="caution">
    <text evidence="1">The sequence shown here is derived from an EMBL/GenBank/DDBJ whole genome shotgun (WGS) entry which is preliminary data.</text>
</comment>
<evidence type="ECO:0000313" key="1">
    <source>
        <dbReference type="EMBL" id="EMI53714.1"/>
    </source>
</evidence>
<dbReference type="AlphaFoldDB" id="M5TXH9"/>
<dbReference type="EMBL" id="ANOH01000334">
    <property type="protein sequence ID" value="EMI53714.1"/>
    <property type="molecule type" value="Genomic_DNA"/>
</dbReference>
<dbReference type="Proteomes" id="UP000011885">
    <property type="component" value="Unassembled WGS sequence"/>
</dbReference>
<proteinExistence type="predicted"/>
<sequence length="72" mass="8257">MEILLPQRLQRHPRPLPENQAASEYSSILNLHVSDPRRWIHRNSALQGLAIQAASLWKRVGGARVPVWLSLR</sequence>
<evidence type="ECO:0000313" key="2">
    <source>
        <dbReference type="Proteomes" id="UP000011885"/>
    </source>
</evidence>
<reference evidence="1 2" key="1">
    <citation type="journal article" date="2013" name="Mar. Genomics">
        <title>Expression of sulfatases in Rhodopirellula baltica and the diversity of sulfatases in the genus Rhodopirellula.</title>
        <authorList>
            <person name="Wegner C.E."/>
            <person name="Richter-Heitmann T."/>
            <person name="Klindworth A."/>
            <person name="Klockow C."/>
            <person name="Richter M."/>
            <person name="Achstetter T."/>
            <person name="Glockner F.O."/>
            <person name="Harder J."/>
        </authorList>
    </citation>
    <scope>NUCLEOTIDE SEQUENCE [LARGE SCALE GENOMIC DNA]</scope>
    <source>
        <strain evidence="1 2">SM41</strain>
    </source>
</reference>
<gene>
    <name evidence="1" type="ORF">RSSM_04855</name>
</gene>
<accession>M5TXH9</accession>
<keyword evidence="2" id="KW-1185">Reference proteome</keyword>